<gene>
    <name evidence="2" type="ORF">GUITHDRAFT_99237</name>
</gene>
<evidence type="ECO:0000313" key="2">
    <source>
        <dbReference type="EMBL" id="EKX55460.1"/>
    </source>
</evidence>
<dbReference type="RefSeq" id="XP_005842440.1">
    <property type="nucleotide sequence ID" value="XM_005842383.1"/>
</dbReference>
<proteinExistence type="predicted"/>
<feature type="compositionally biased region" description="Basic and acidic residues" evidence="1">
    <location>
        <begin position="124"/>
        <end position="135"/>
    </location>
</feature>
<evidence type="ECO:0000313" key="4">
    <source>
        <dbReference type="Proteomes" id="UP000011087"/>
    </source>
</evidence>
<reference evidence="3" key="3">
    <citation type="submission" date="2015-06" db="UniProtKB">
        <authorList>
            <consortium name="EnsemblProtists"/>
        </authorList>
    </citation>
    <scope>IDENTIFICATION</scope>
</reference>
<feature type="region of interest" description="Disordered" evidence="1">
    <location>
        <begin position="100"/>
        <end position="150"/>
    </location>
</feature>
<dbReference type="EnsemblProtists" id="EKX55460">
    <property type="protein sequence ID" value="EKX55460"/>
    <property type="gene ID" value="GUITHDRAFT_99237"/>
</dbReference>
<dbReference type="KEGG" id="gtt:GUITHDRAFT_99237"/>
<dbReference type="AlphaFoldDB" id="L1K4R8"/>
<evidence type="ECO:0000256" key="1">
    <source>
        <dbReference type="SAM" id="MobiDB-lite"/>
    </source>
</evidence>
<accession>L1K4R8</accession>
<organism evidence="2">
    <name type="scientific">Guillardia theta (strain CCMP2712)</name>
    <name type="common">Cryptophyte</name>
    <dbReference type="NCBI Taxonomy" id="905079"/>
    <lineage>
        <taxon>Eukaryota</taxon>
        <taxon>Cryptophyceae</taxon>
        <taxon>Pyrenomonadales</taxon>
        <taxon>Geminigeraceae</taxon>
        <taxon>Guillardia</taxon>
    </lineage>
</organism>
<reference evidence="2 4" key="1">
    <citation type="journal article" date="2012" name="Nature">
        <title>Algal genomes reveal evolutionary mosaicism and the fate of nucleomorphs.</title>
        <authorList>
            <consortium name="DOE Joint Genome Institute"/>
            <person name="Curtis B.A."/>
            <person name="Tanifuji G."/>
            <person name="Burki F."/>
            <person name="Gruber A."/>
            <person name="Irimia M."/>
            <person name="Maruyama S."/>
            <person name="Arias M.C."/>
            <person name="Ball S.G."/>
            <person name="Gile G.H."/>
            <person name="Hirakawa Y."/>
            <person name="Hopkins J.F."/>
            <person name="Kuo A."/>
            <person name="Rensing S.A."/>
            <person name="Schmutz J."/>
            <person name="Symeonidi A."/>
            <person name="Elias M."/>
            <person name="Eveleigh R.J."/>
            <person name="Herman E.K."/>
            <person name="Klute M.J."/>
            <person name="Nakayama T."/>
            <person name="Obornik M."/>
            <person name="Reyes-Prieto A."/>
            <person name="Armbrust E.V."/>
            <person name="Aves S.J."/>
            <person name="Beiko R.G."/>
            <person name="Coutinho P."/>
            <person name="Dacks J.B."/>
            <person name="Durnford D.G."/>
            <person name="Fast N.M."/>
            <person name="Green B.R."/>
            <person name="Grisdale C.J."/>
            <person name="Hempel F."/>
            <person name="Henrissat B."/>
            <person name="Hoppner M.P."/>
            <person name="Ishida K."/>
            <person name="Kim E."/>
            <person name="Koreny L."/>
            <person name="Kroth P.G."/>
            <person name="Liu Y."/>
            <person name="Malik S.B."/>
            <person name="Maier U.G."/>
            <person name="McRose D."/>
            <person name="Mock T."/>
            <person name="Neilson J.A."/>
            <person name="Onodera N.T."/>
            <person name="Poole A.M."/>
            <person name="Pritham E.J."/>
            <person name="Richards T.A."/>
            <person name="Rocap G."/>
            <person name="Roy S.W."/>
            <person name="Sarai C."/>
            <person name="Schaack S."/>
            <person name="Shirato S."/>
            <person name="Slamovits C.H."/>
            <person name="Spencer D.F."/>
            <person name="Suzuki S."/>
            <person name="Worden A.Z."/>
            <person name="Zauner S."/>
            <person name="Barry K."/>
            <person name="Bell C."/>
            <person name="Bharti A.K."/>
            <person name="Crow J.A."/>
            <person name="Grimwood J."/>
            <person name="Kramer R."/>
            <person name="Lindquist E."/>
            <person name="Lucas S."/>
            <person name="Salamov A."/>
            <person name="McFadden G.I."/>
            <person name="Lane C.E."/>
            <person name="Keeling P.J."/>
            <person name="Gray M.W."/>
            <person name="Grigoriev I.V."/>
            <person name="Archibald J.M."/>
        </authorList>
    </citation>
    <scope>NUCLEOTIDE SEQUENCE</scope>
    <source>
        <strain evidence="2 4">CCMP2712</strain>
    </source>
</reference>
<dbReference type="HOGENOM" id="CLU_1436939_0_0_1"/>
<evidence type="ECO:0000313" key="3">
    <source>
        <dbReference type="EnsemblProtists" id="EKX55460"/>
    </source>
</evidence>
<reference evidence="4" key="2">
    <citation type="submission" date="2012-11" db="EMBL/GenBank/DDBJ databases">
        <authorList>
            <person name="Kuo A."/>
            <person name="Curtis B.A."/>
            <person name="Tanifuji G."/>
            <person name="Burki F."/>
            <person name="Gruber A."/>
            <person name="Irimia M."/>
            <person name="Maruyama S."/>
            <person name="Arias M.C."/>
            <person name="Ball S.G."/>
            <person name="Gile G.H."/>
            <person name="Hirakawa Y."/>
            <person name="Hopkins J.F."/>
            <person name="Rensing S.A."/>
            <person name="Schmutz J."/>
            <person name="Symeonidi A."/>
            <person name="Elias M."/>
            <person name="Eveleigh R.J."/>
            <person name="Herman E.K."/>
            <person name="Klute M.J."/>
            <person name="Nakayama T."/>
            <person name="Obornik M."/>
            <person name="Reyes-Prieto A."/>
            <person name="Armbrust E.V."/>
            <person name="Aves S.J."/>
            <person name="Beiko R.G."/>
            <person name="Coutinho P."/>
            <person name="Dacks J.B."/>
            <person name="Durnford D.G."/>
            <person name="Fast N.M."/>
            <person name="Green B.R."/>
            <person name="Grisdale C."/>
            <person name="Hempe F."/>
            <person name="Henrissat B."/>
            <person name="Hoppner M.P."/>
            <person name="Ishida K.-I."/>
            <person name="Kim E."/>
            <person name="Koreny L."/>
            <person name="Kroth P.G."/>
            <person name="Liu Y."/>
            <person name="Malik S.-B."/>
            <person name="Maier U.G."/>
            <person name="McRose D."/>
            <person name="Mock T."/>
            <person name="Neilson J.A."/>
            <person name="Onodera N.T."/>
            <person name="Poole A.M."/>
            <person name="Pritham E.J."/>
            <person name="Richards T.A."/>
            <person name="Rocap G."/>
            <person name="Roy S.W."/>
            <person name="Sarai C."/>
            <person name="Schaack S."/>
            <person name="Shirato S."/>
            <person name="Slamovits C.H."/>
            <person name="Spencer D.F."/>
            <person name="Suzuki S."/>
            <person name="Worden A.Z."/>
            <person name="Zauner S."/>
            <person name="Barry K."/>
            <person name="Bell C."/>
            <person name="Bharti A.K."/>
            <person name="Crow J.A."/>
            <person name="Grimwood J."/>
            <person name="Kramer R."/>
            <person name="Lindquist E."/>
            <person name="Lucas S."/>
            <person name="Salamov A."/>
            <person name="McFadden G.I."/>
            <person name="Lane C.E."/>
            <person name="Keeling P.J."/>
            <person name="Gray M.W."/>
            <person name="Grigoriev I.V."/>
            <person name="Archibald J.M."/>
        </authorList>
    </citation>
    <scope>NUCLEOTIDE SEQUENCE</scope>
    <source>
        <strain evidence="4">CCMP2712</strain>
    </source>
</reference>
<dbReference type="EMBL" id="JH992965">
    <property type="protein sequence ID" value="EKX55460.1"/>
    <property type="molecule type" value="Genomic_DNA"/>
</dbReference>
<sequence>MACTLSGCIPCAYKLVVQPFIKHEQPVQAEPSARRMHPHASSIKLASCSKLAAASDLAALLPKSSILTVGDGDLTFSINRTREVSDMGCRHLCLEMHVEEREGGGDGRERSAGAGGADASATKGGHDRQAERGGEETAEQQQQQSGEERGCVLDKAGVHELEEEVVVCDGMIRLSDKILDSICKLLLLG</sequence>
<feature type="compositionally biased region" description="Basic and acidic residues" evidence="1">
    <location>
        <begin position="100"/>
        <end position="111"/>
    </location>
</feature>
<keyword evidence="4" id="KW-1185">Reference proteome</keyword>
<protein>
    <submittedName>
        <fullName evidence="2 3">Uncharacterized protein</fullName>
    </submittedName>
</protein>
<dbReference type="PaxDb" id="55529-EKX55460"/>
<dbReference type="GeneID" id="17312170"/>
<name>L1K4R8_GUITC</name>
<dbReference type="Proteomes" id="UP000011087">
    <property type="component" value="Unassembled WGS sequence"/>
</dbReference>